<dbReference type="OrthoDB" id="271433at2759"/>
<accession>A0A2R5GIQ8</accession>
<dbReference type="SUPFAM" id="SSF51182">
    <property type="entry name" value="RmlC-like cupins"/>
    <property type="match status" value="1"/>
</dbReference>
<comment type="caution">
    <text evidence="5">The sequence shown here is derived from an EMBL/GenBank/DDBJ whole genome shotgun (WGS) entry which is preliminary data.</text>
</comment>
<evidence type="ECO:0000313" key="6">
    <source>
        <dbReference type="Proteomes" id="UP000241890"/>
    </source>
</evidence>
<proteinExistence type="predicted"/>
<dbReference type="InterPro" id="IPR012864">
    <property type="entry name" value="PCO/ADO"/>
</dbReference>
<keyword evidence="6" id="KW-1185">Reference proteome</keyword>
<dbReference type="InParanoid" id="A0A2R5GIQ8"/>
<keyword evidence="2" id="KW-0560">Oxidoreductase</keyword>
<dbReference type="EMBL" id="BEYU01000084">
    <property type="protein sequence ID" value="GBG30777.1"/>
    <property type="molecule type" value="Genomic_DNA"/>
</dbReference>
<dbReference type="PANTHER" id="PTHR22966:SF61">
    <property type="entry name" value="2-AMINOETHANETHIOL DIOXYGENASE"/>
    <property type="match status" value="1"/>
</dbReference>
<dbReference type="InterPro" id="IPR014710">
    <property type="entry name" value="RmlC-like_jellyroll"/>
</dbReference>
<dbReference type="InterPro" id="IPR011051">
    <property type="entry name" value="RmlC_Cupin_sf"/>
</dbReference>
<dbReference type="Pfam" id="PF07847">
    <property type="entry name" value="PCO_ADO"/>
    <property type="match status" value="1"/>
</dbReference>
<evidence type="ECO:0000256" key="4">
    <source>
        <dbReference type="SAM" id="MobiDB-lite"/>
    </source>
</evidence>
<dbReference type="GO" id="GO:0046872">
    <property type="term" value="F:metal ion binding"/>
    <property type="evidence" value="ECO:0007669"/>
    <property type="project" value="UniProtKB-KW"/>
</dbReference>
<reference evidence="5 6" key="1">
    <citation type="submission" date="2017-12" db="EMBL/GenBank/DDBJ databases">
        <title>Sequencing, de novo assembly and annotation of complete genome of a new Thraustochytrid species, strain FCC1311.</title>
        <authorList>
            <person name="Sedici K."/>
            <person name="Godart F."/>
            <person name="Aiese Cigliano R."/>
            <person name="Sanseverino W."/>
            <person name="Barakat M."/>
            <person name="Ortet P."/>
            <person name="Marechal E."/>
            <person name="Cagnac O."/>
            <person name="Amato A."/>
        </authorList>
    </citation>
    <scope>NUCLEOTIDE SEQUENCE [LARGE SCALE GENOMIC DNA]</scope>
</reference>
<keyword evidence="3" id="KW-0408">Iron</keyword>
<dbReference type="Proteomes" id="UP000241890">
    <property type="component" value="Unassembled WGS sequence"/>
</dbReference>
<dbReference type="Gene3D" id="2.60.120.10">
    <property type="entry name" value="Jelly Rolls"/>
    <property type="match status" value="1"/>
</dbReference>
<dbReference type="PANTHER" id="PTHR22966">
    <property type="entry name" value="2-AMINOETHANETHIOL DIOXYGENASE"/>
    <property type="match status" value="1"/>
</dbReference>
<keyword evidence="1" id="KW-0479">Metal-binding</keyword>
<sequence>MARGAAAVQRLVRTCERTARRELVGRPDLLTPELIEPIARALQDVTKADFGLAEPWHWRHPEDEAAAAAEAKAEADEEDQQKAHDAGASPVKRVAARPNTPNLLASKPAETYYYHITETSRYSIGIFILPPGGRIPMHDHPRMCVLSKVLFGDMNVSSYDWTVPADLDHNRKHGGLADTVDVGATYSEGMTKVLFPHKGNMHEFYTQAKPTSENGGSLGVGVAILDVILPPYDEGSGRDCTYFVRSQVEDDDASTSLGETADHTTAFPSSRVFLEPAEPEDFYVENLN</sequence>
<dbReference type="AlphaFoldDB" id="A0A2R5GIQ8"/>
<dbReference type="GO" id="GO:0016702">
    <property type="term" value="F:oxidoreductase activity, acting on single donors with incorporation of molecular oxygen, incorporation of two atoms of oxygen"/>
    <property type="evidence" value="ECO:0007669"/>
    <property type="project" value="InterPro"/>
</dbReference>
<gene>
    <name evidence="5" type="ORF">FCC1311_069972</name>
</gene>
<evidence type="ECO:0000256" key="1">
    <source>
        <dbReference type="ARBA" id="ARBA00022723"/>
    </source>
</evidence>
<feature type="region of interest" description="Disordered" evidence="4">
    <location>
        <begin position="63"/>
        <end position="95"/>
    </location>
</feature>
<evidence type="ECO:0000256" key="3">
    <source>
        <dbReference type="ARBA" id="ARBA00023004"/>
    </source>
</evidence>
<name>A0A2R5GIQ8_9STRA</name>
<evidence type="ECO:0000313" key="5">
    <source>
        <dbReference type="EMBL" id="GBG30777.1"/>
    </source>
</evidence>
<dbReference type="CDD" id="cd20289">
    <property type="entry name" value="cupin_ADO"/>
    <property type="match status" value="1"/>
</dbReference>
<organism evidence="5 6">
    <name type="scientific">Hondaea fermentalgiana</name>
    <dbReference type="NCBI Taxonomy" id="2315210"/>
    <lineage>
        <taxon>Eukaryota</taxon>
        <taxon>Sar</taxon>
        <taxon>Stramenopiles</taxon>
        <taxon>Bigyra</taxon>
        <taxon>Labyrinthulomycetes</taxon>
        <taxon>Thraustochytrida</taxon>
        <taxon>Thraustochytriidae</taxon>
        <taxon>Hondaea</taxon>
    </lineage>
</organism>
<evidence type="ECO:0000256" key="2">
    <source>
        <dbReference type="ARBA" id="ARBA00023002"/>
    </source>
</evidence>
<protein>
    <submittedName>
        <fullName evidence="5">Plant cysteine oxidase 2</fullName>
    </submittedName>
</protein>